<sequence>MSDADRGSEKQGQTYSLTIPLWSTPFPLAVISLACFVRLGGVVKLATIELQDIPGNEPVIHSLDGLVASGKLECLVYLASVSHLDTEDRFTTQIHNISVLKDFKALSVTLEALDYHLALRTVFSGKCLSADDFAVWGAIRGNLAALGILKQGQLAHLRRFYSYMESLPAVNIALNIIAEAKSKNAKLTTTAASFSVGLDDAVHGEVVTRFPPEPSGYLHIGHVKAAFLNQYFARMYDGKLVVRMDDTNPKKESAAFEKAILEDLETLGITPDCVTYTSDYFEHIYKQALGLIRLGCAYTDDTDATLIKEQRRKGVASARRDAGIEDTLLRFQGMVDGSEEGQHWCLRARISADDPNKAMRDPVIYRVVMQNHHRTGSQWKVYPTYDFACPVVDSLEGITHALRTKEYRDRNAQYHWMQNVLGIRKVHIRDFSRLNFQYTLLSKRELLKLVDAGTVDGWDDPRLPTLRGLVRRGMTVEAILQFMRSQGPSQADIHLEWDGLWAMNKKLVDQKAPRFCAIIHENIVSVAVVGARERQSKDVPLHKKQPELGMKTLTYSSNILIEQVDAISLAVDEEVTLMDWGNAIVRSREVDASTGIVTSVGMDLHLDGDVKKTQKKLTWLTNDIPGLGRAILVDFDYLFTKKKFLKNKDVPANFYNPVTEFQTEAVCDANVCGLQVGVIVQFERKGYYRLDFISQEPRQLKFIRVPDGSAETVSLKAAGERHAAAL</sequence>
<evidence type="ECO:0000256" key="7">
    <source>
        <dbReference type="ARBA" id="ARBA00022840"/>
    </source>
</evidence>
<organism evidence="16 17">
    <name type="scientific">Rickenella mellea</name>
    <dbReference type="NCBI Taxonomy" id="50990"/>
    <lineage>
        <taxon>Eukaryota</taxon>
        <taxon>Fungi</taxon>
        <taxon>Dikarya</taxon>
        <taxon>Basidiomycota</taxon>
        <taxon>Agaricomycotina</taxon>
        <taxon>Agaricomycetes</taxon>
        <taxon>Hymenochaetales</taxon>
        <taxon>Rickenellaceae</taxon>
        <taxon>Rickenella</taxon>
    </lineage>
</organism>
<dbReference type="Gene3D" id="3.40.50.620">
    <property type="entry name" value="HUPs"/>
    <property type="match status" value="1"/>
</dbReference>
<dbReference type="InterPro" id="IPR004526">
    <property type="entry name" value="Glu-tRNA-synth_arc/euk"/>
</dbReference>
<dbReference type="InterPro" id="IPR014729">
    <property type="entry name" value="Rossmann-like_a/b/a_fold"/>
</dbReference>
<evidence type="ECO:0000256" key="3">
    <source>
        <dbReference type="ARBA" id="ARBA00012835"/>
    </source>
</evidence>
<evidence type="ECO:0000259" key="13">
    <source>
        <dbReference type="Pfam" id="PF00749"/>
    </source>
</evidence>
<comment type="similarity">
    <text evidence="2">Belongs to the class-I aminoacyl-tRNA synthetase family. Glutamate--tRNA ligase type 2 subfamily.</text>
</comment>
<dbReference type="SUPFAM" id="SSF47616">
    <property type="entry name" value="GST C-terminal domain-like"/>
    <property type="match status" value="1"/>
</dbReference>
<dbReference type="InterPro" id="IPR001412">
    <property type="entry name" value="aa-tRNA-synth_I_CS"/>
</dbReference>
<dbReference type="Pfam" id="PF20974">
    <property type="entry name" value="tRNA-synt_1c_C2"/>
    <property type="match status" value="1"/>
</dbReference>
<reference evidence="16 17" key="1">
    <citation type="submission" date="2018-06" db="EMBL/GenBank/DDBJ databases">
        <title>A transcriptomic atlas of mushroom development highlights an independent origin of complex multicellularity.</title>
        <authorList>
            <consortium name="DOE Joint Genome Institute"/>
            <person name="Krizsan K."/>
            <person name="Almasi E."/>
            <person name="Merenyi Z."/>
            <person name="Sahu N."/>
            <person name="Viragh M."/>
            <person name="Koszo T."/>
            <person name="Mondo S."/>
            <person name="Kiss B."/>
            <person name="Balint B."/>
            <person name="Kues U."/>
            <person name="Barry K."/>
            <person name="Hegedus J.C."/>
            <person name="Henrissat B."/>
            <person name="Johnson J."/>
            <person name="Lipzen A."/>
            <person name="Ohm R."/>
            <person name="Nagy I."/>
            <person name="Pangilinan J."/>
            <person name="Yan J."/>
            <person name="Xiong Y."/>
            <person name="Grigoriev I.V."/>
            <person name="Hibbett D.S."/>
            <person name="Nagy L.G."/>
        </authorList>
    </citation>
    <scope>NUCLEOTIDE SEQUENCE [LARGE SCALE GENOMIC DNA]</scope>
    <source>
        <strain evidence="16 17">SZMC22713</strain>
    </source>
</reference>
<dbReference type="PANTHER" id="PTHR43097">
    <property type="entry name" value="GLUTAMINE-TRNA LIGASE"/>
    <property type="match status" value="1"/>
</dbReference>
<dbReference type="SUPFAM" id="SSF50715">
    <property type="entry name" value="Ribosomal protein L25-like"/>
    <property type="match status" value="1"/>
</dbReference>
<dbReference type="InterPro" id="IPR020056">
    <property type="entry name" value="Rbsml_bL25/Gln-tRNA_synth_N"/>
</dbReference>
<dbReference type="Gene3D" id="2.40.240.10">
    <property type="entry name" value="Ribosomal Protein L25, Chain P"/>
    <property type="match status" value="2"/>
</dbReference>
<evidence type="ECO:0000313" key="17">
    <source>
        <dbReference type="Proteomes" id="UP000294933"/>
    </source>
</evidence>
<dbReference type="AlphaFoldDB" id="A0A4Y7PRD4"/>
<feature type="domain" description="Glutamyl/glutaminyl-tRNA synthetase class Ib catalytic" evidence="13">
    <location>
        <begin position="205"/>
        <end position="508"/>
    </location>
</feature>
<evidence type="ECO:0000256" key="8">
    <source>
        <dbReference type="ARBA" id="ARBA00022917"/>
    </source>
</evidence>
<dbReference type="GO" id="GO:0006424">
    <property type="term" value="P:glutamyl-tRNA aminoacylation"/>
    <property type="evidence" value="ECO:0007669"/>
    <property type="project" value="InterPro"/>
</dbReference>
<dbReference type="EC" id="6.1.1.17" evidence="3"/>
<dbReference type="PANTHER" id="PTHR43097:SF5">
    <property type="entry name" value="GLUTAMATE--TRNA LIGASE"/>
    <property type="match status" value="1"/>
</dbReference>
<dbReference type="PRINTS" id="PR00987">
    <property type="entry name" value="TRNASYNTHGLU"/>
</dbReference>
<dbReference type="NCBIfam" id="TIGR00463">
    <property type="entry name" value="gltX_arch"/>
    <property type="match status" value="1"/>
</dbReference>
<keyword evidence="4" id="KW-0963">Cytoplasm</keyword>
<keyword evidence="8 12" id="KW-0648">Protein biosynthesis</keyword>
<feature type="domain" description="tRNA synthetases class I (E and Q) anti-codon binding" evidence="15">
    <location>
        <begin position="630"/>
        <end position="691"/>
    </location>
</feature>
<dbReference type="Pfam" id="PF03950">
    <property type="entry name" value="tRNA-synt_1c_C"/>
    <property type="match status" value="1"/>
</dbReference>
<evidence type="ECO:0000259" key="14">
    <source>
        <dbReference type="Pfam" id="PF03950"/>
    </source>
</evidence>
<dbReference type="GO" id="GO:0005829">
    <property type="term" value="C:cytosol"/>
    <property type="evidence" value="ECO:0007669"/>
    <property type="project" value="TreeGrafter"/>
</dbReference>
<dbReference type="InterPro" id="IPR050132">
    <property type="entry name" value="Gln/Glu-tRNA_Ligase"/>
</dbReference>
<comment type="catalytic activity">
    <reaction evidence="11">
        <text>tRNA(Glu) + L-glutamate + ATP = L-glutamyl-tRNA(Glu) + AMP + diphosphate</text>
        <dbReference type="Rhea" id="RHEA:23540"/>
        <dbReference type="Rhea" id="RHEA-COMP:9663"/>
        <dbReference type="Rhea" id="RHEA-COMP:9680"/>
        <dbReference type="ChEBI" id="CHEBI:29985"/>
        <dbReference type="ChEBI" id="CHEBI:30616"/>
        <dbReference type="ChEBI" id="CHEBI:33019"/>
        <dbReference type="ChEBI" id="CHEBI:78442"/>
        <dbReference type="ChEBI" id="CHEBI:78520"/>
        <dbReference type="ChEBI" id="CHEBI:456215"/>
        <dbReference type="EC" id="6.1.1.17"/>
    </reaction>
</comment>
<dbReference type="OrthoDB" id="10250478at2759"/>
<evidence type="ECO:0000256" key="12">
    <source>
        <dbReference type="RuleBase" id="RU363037"/>
    </source>
</evidence>
<keyword evidence="6 12" id="KW-0547">Nucleotide-binding</keyword>
<evidence type="ECO:0000256" key="11">
    <source>
        <dbReference type="ARBA" id="ARBA00048351"/>
    </source>
</evidence>
<dbReference type="PROSITE" id="PS00178">
    <property type="entry name" value="AA_TRNA_LIGASE_I"/>
    <property type="match status" value="1"/>
</dbReference>
<dbReference type="VEuPathDB" id="FungiDB:BD410DRAFT_775789"/>
<evidence type="ECO:0000256" key="1">
    <source>
        <dbReference type="ARBA" id="ARBA00004496"/>
    </source>
</evidence>
<dbReference type="Pfam" id="PF00749">
    <property type="entry name" value="tRNA-synt_1c"/>
    <property type="match status" value="1"/>
</dbReference>
<keyword evidence="7 12" id="KW-0067">ATP-binding</keyword>
<dbReference type="PROSITE" id="PS51257">
    <property type="entry name" value="PROKAR_LIPOPROTEIN"/>
    <property type="match status" value="1"/>
</dbReference>
<protein>
    <recommendedName>
        <fullName evidence="3">glutamate--tRNA ligase</fullName>
        <ecNumber evidence="3">6.1.1.17</ecNumber>
    </recommendedName>
    <alternativeName>
        <fullName evidence="10">Glutamyl-tRNA synthetase</fullName>
    </alternativeName>
</protein>
<dbReference type="GO" id="GO:0005524">
    <property type="term" value="F:ATP binding"/>
    <property type="evidence" value="ECO:0007669"/>
    <property type="project" value="UniProtKB-KW"/>
</dbReference>
<dbReference type="InterPro" id="IPR036282">
    <property type="entry name" value="Glutathione-S-Trfase_C_sf"/>
</dbReference>
<dbReference type="Proteomes" id="UP000294933">
    <property type="component" value="Unassembled WGS sequence"/>
</dbReference>
<dbReference type="GO" id="GO:0017102">
    <property type="term" value="C:methionyl glutamyl tRNA synthetase complex"/>
    <property type="evidence" value="ECO:0007669"/>
    <property type="project" value="TreeGrafter"/>
</dbReference>
<dbReference type="InterPro" id="IPR000924">
    <property type="entry name" value="Glu/Gln-tRNA-synth"/>
</dbReference>
<dbReference type="HAMAP" id="MF_02076">
    <property type="entry name" value="Glu_tRNA_synth_type2"/>
    <property type="match status" value="1"/>
</dbReference>
<dbReference type="GO" id="GO:0004818">
    <property type="term" value="F:glutamate-tRNA ligase activity"/>
    <property type="evidence" value="ECO:0007669"/>
    <property type="project" value="UniProtKB-EC"/>
</dbReference>
<evidence type="ECO:0000259" key="15">
    <source>
        <dbReference type="Pfam" id="PF20974"/>
    </source>
</evidence>
<dbReference type="InterPro" id="IPR049437">
    <property type="entry name" value="tRNA-synt_1c_C2"/>
</dbReference>
<evidence type="ECO:0000256" key="10">
    <source>
        <dbReference type="ARBA" id="ARBA00030865"/>
    </source>
</evidence>
<dbReference type="InterPro" id="IPR020058">
    <property type="entry name" value="Glu/Gln-tRNA-synth_Ib_cat-dom"/>
</dbReference>
<feature type="domain" description="Glutamyl/glutaminyl-tRNA synthetase class Ib anti-codon binding" evidence="14">
    <location>
        <begin position="512"/>
        <end position="601"/>
    </location>
</feature>
<proteinExistence type="inferred from homology"/>
<evidence type="ECO:0000256" key="5">
    <source>
        <dbReference type="ARBA" id="ARBA00022598"/>
    </source>
</evidence>
<evidence type="ECO:0000313" key="16">
    <source>
        <dbReference type="EMBL" id="TDL17735.1"/>
    </source>
</evidence>
<keyword evidence="5 12" id="KW-0436">Ligase</keyword>
<dbReference type="SUPFAM" id="SSF52374">
    <property type="entry name" value="Nucleotidylyl transferase"/>
    <property type="match status" value="1"/>
</dbReference>
<comment type="subcellular location">
    <subcellularLocation>
        <location evidence="1">Cytoplasm</location>
    </subcellularLocation>
</comment>
<dbReference type="InterPro" id="IPR020059">
    <property type="entry name" value="Glu/Gln-tRNA-synth_Ib_codon-bd"/>
</dbReference>
<gene>
    <name evidence="16" type="ORF">BD410DRAFT_775789</name>
</gene>
<dbReference type="EMBL" id="ML170217">
    <property type="protein sequence ID" value="TDL17735.1"/>
    <property type="molecule type" value="Genomic_DNA"/>
</dbReference>
<evidence type="ECO:0000256" key="4">
    <source>
        <dbReference type="ARBA" id="ARBA00022490"/>
    </source>
</evidence>
<dbReference type="InterPro" id="IPR011035">
    <property type="entry name" value="Ribosomal_bL25/Gln-tRNA_synth"/>
</dbReference>
<keyword evidence="17" id="KW-1185">Reference proteome</keyword>
<evidence type="ECO:0000256" key="9">
    <source>
        <dbReference type="ARBA" id="ARBA00023146"/>
    </source>
</evidence>
<accession>A0A4Y7PRD4</accession>
<name>A0A4Y7PRD4_9AGAM</name>
<dbReference type="FunFam" id="3.40.50.620:FF:000037">
    <property type="entry name" value="Glutamine--tRNA ligase cytoplasmic"/>
    <property type="match status" value="1"/>
</dbReference>
<dbReference type="Gene3D" id="1.20.1050.10">
    <property type="match status" value="1"/>
</dbReference>
<dbReference type="STRING" id="50990.A0A4Y7PRD4"/>
<keyword evidence="9 12" id="KW-0030">Aminoacyl-tRNA synthetase</keyword>
<evidence type="ECO:0000256" key="2">
    <source>
        <dbReference type="ARBA" id="ARBA00008927"/>
    </source>
</evidence>
<evidence type="ECO:0000256" key="6">
    <source>
        <dbReference type="ARBA" id="ARBA00022741"/>
    </source>
</evidence>